<organism evidence="1 2">
    <name type="scientific">Mucilaginibacter conchicola</name>
    <dbReference type="NCBI Taxonomy" id="2303333"/>
    <lineage>
        <taxon>Bacteria</taxon>
        <taxon>Pseudomonadati</taxon>
        <taxon>Bacteroidota</taxon>
        <taxon>Sphingobacteriia</taxon>
        <taxon>Sphingobacteriales</taxon>
        <taxon>Sphingobacteriaceae</taxon>
        <taxon>Mucilaginibacter</taxon>
    </lineage>
</organism>
<protein>
    <submittedName>
        <fullName evidence="1">Uncharacterized protein</fullName>
    </submittedName>
</protein>
<name>A0A372NMD5_9SPHI</name>
<keyword evidence="2" id="KW-1185">Reference proteome</keyword>
<proteinExistence type="predicted"/>
<evidence type="ECO:0000313" key="2">
    <source>
        <dbReference type="Proteomes" id="UP000264217"/>
    </source>
</evidence>
<dbReference type="RefSeq" id="WP_117394073.1">
    <property type="nucleotide sequence ID" value="NZ_QWDC01000005.1"/>
</dbReference>
<dbReference type="EMBL" id="QWDC01000005">
    <property type="protein sequence ID" value="RFZ90106.1"/>
    <property type="molecule type" value="Genomic_DNA"/>
</dbReference>
<gene>
    <name evidence="1" type="ORF">D0C36_22965</name>
</gene>
<dbReference type="Proteomes" id="UP000264217">
    <property type="component" value="Unassembled WGS sequence"/>
</dbReference>
<evidence type="ECO:0000313" key="1">
    <source>
        <dbReference type="EMBL" id="RFZ90106.1"/>
    </source>
</evidence>
<dbReference type="OrthoDB" id="796720at2"/>
<accession>A0A372NMD5</accession>
<comment type="caution">
    <text evidence="1">The sequence shown here is derived from an EMBL/GenBank/DDBJ whole genome shotgun (WGS) entry which is preliminary data.</text>
</comment>
<sequence>MGTTTKTLHGKKLLSASEALDLFFCDIADERVKAELYKWFFFGVTGKGNTLHHLPPEQLALFADKLQDLVVALYAFQTEQRKEETHEP</sequence>
<reference evidence="1 2" key="1">
    <citation type="submission" date="2018-08" db="EMBL/GenBank/DDBJ databases">
        <title>Mucilaginibacter sp. MYSH2.</title>
        <authorList>
            <person name="Seo T."/>
        </authorList>
    </citation>
    <scope>NUCLEOTIDE SEQUENCE [LARGE SCALE GENOMIC DNA]</scope>
    <source>
        <strain evidence="1 2">MYSH2</strain>
    </source>
</reference>
<dbReference type="AlphaFoldDB" id="A0A372NMD5"/>